<reference evidence="1 2" key="1">
    <citation type="submission" date="2020-10" db="EMBL/GenBank/DDBJ databases">
        <title>Sequencing the genomes of 1000 actinobacteria strains.</title>
        <authorList>
            <person name="Klenk H.-P."/>
        </authorList>
    </citation>
    <scope>NUCLEOTIDE SEQUENCE [LARGE SCALE GENOMIC DNA]</scope>
    <source>
        <strain evidence="1 2">DSM 44653</strain>
    </source>
</reference>
<name>A0ABR9I4A1_9PSEU</name>
<organism evidence="1 2">
    <name type="scientific">Amycolatopsis lexingtonensis</name>
    <dbReference type="NCBI Taxonomy" id="218822"/>
    <lineage>
        <taxon>Bacteria</taxon>
        <taxon>Bacillati</taxon>
        <taxon>Actinomycetota</taxon>
        <taxon>Actinomycetes</taxon>
        <taxon>Pseudonocardiales</taxon>
        <taxon>Pseudonocardiaceae</taxon>
        <taxon>Amycolatopsis</taxon>
    </lineage>
</organism>
<protein>
    <submittedName>
        <fullName evidence="1">Uncharacterized protein</fullName>
    </submittedName>
</protein>
<proteinExistence type="predicted"/>
<comment type="caution">
    <text evidence="1">The sequence shown here is derived from an EMBL/GenBank/DDBJ whole genome shotgun (WGS) entry which is preliminary data.</text>
</comment>
<keyword evidence="2" id="KW-1185">Reference proteome</keyword>
<gene>
    <name evidence="1" type="ORF">H4696_005094</name>
</gene>
<accession>A0ABR9I4A1</accession>
<sequence length="37" mass="4074">MSADAPATPVTRGSFWRRRTIDLLLVASAGCTRARLR</sequence>
<dbReference type="EMBL" id="JADBEG010000001">
    <property type="protein sequence ID" value="MBE1497994.1"/>
    <property type="molecule type" value="Genomic_DNA"/>
</dbReference>
<dbReference type="Proteomes" id="UP000631670">
    <property type="component" value="Unassembled WGS sequence"/>
</dbReference>
<evidence type="ECO:0000313" key="1">
    <source>
        <dbReference type="EMBL" id="MBE1497994.1"/>
    </source>
</evidence>
<evidence type="ECO:0000313" key="2">
    <source>
        <dbReference type="Proteomes" id="UP000631670"/>
    </source>
</evidence>